<name>A0ABM2W990_MESAU</name>
<dbReference type="InterPro" id="IPR013151">
    <property type="entry name" value="Immunoglobulin_dom"/>
</dbReference>
<dbReference type="PROSITE" id="PS50835">
    <property type="entry name" value="IG_LIKE"/>
    <property type="match status" value="3"/>
</dbReference>
<keyword evidence="9 15" id="KW-0472">Membrane</keyword>
<keyword evidence="18" id="KW-1185">Reference proteome</keyword>
<evidence type="ECO:0000256" key="9">
    <source>
        <dbReference type="ARBA" id="ARBA00023136"/>
    </source>
</evidence>
<evidence type="ECO:0000256" key="13">
    <source>
        <dbReference type="ARBA" id="ARBA00023319"/>
    </source>
</evidence>
<dbReference type="InterPro" id="IPR036179">
    <property type="entry name" value="Ig-like_dom_sf"/>
</dbReference>
<evidence type="ECO:0000313" key="18">
    <source>
        <dbReference type="Proteomes" id="UP000886700"/>
    </source>
</evidence>
<keyword evidence="11 19" id="KW-0675">Receptor</keyword>
<reference evidence="19" key="1">
    <citation type="submission" date="2025-08" db="UniProtKB">
        <authorList>
            <consortium name="RefSeq"/>
        </authorList>
    </citation>
    <scope>IDENTIFICATION</scope>
    <source>
        <tissue evidence="19">Liver</tissue>
    </source>
</reference>
<dbReference type="PANTHER" id="PTHR11890">
    <property type="entry name" value="INTERLEUKIN-1 RECEPTOR FAMILY MEMBER"/>
    <property type="match status" value="1"/>
</dbReference>
<gene>
    <name evidence="19" type="primary">Il1r2</name>
</gene>
<keyword evidence="12" id="KW-0325">Glycoprotein</keyword>
<keyword evidence="4" id="KW-0964">Secreted</keyword>
<dbReference type="Proteomes" id="UP000886700">
    <property type="component" value="Unplaced"/>
</dbReference>
<organism evidence="18 19">
    <name type="scientific">Mesocricetus auratus</name>
    <name type="common">Golden hamster</name>
    <dbReference type="NCBI Taxonomy" id="10036"/>
    <lineage>
        <taxon>Eukaryota</taxon>
        <taxon>Metazoa</taxon>
        <taxon>Chordata</taxon>
        <taxon>Craniata</taxon>
        <taxon>Vertebrata</taxon>
        <taxon>Euteleostomi</taxon>
        <taxon>Mammalia</taxon>
        <taxon>Eutheria</taxon>
        <taxon>Euarchontoglires</taxon>
        <taxon>Glires</taxon>
        <taxon>Rodentia</taxon>
        <taxon>Myomorpha</taxon>
        <taxon>Muroidea</taxon>
        <taxon>Cricetidae</taxon>
        <taxon>Cricetinae</taxon>
        <taxon>Mesocricetus</taxon>
    </lineage>
</organism>
<evidence type="ECO:0000256" key="4">
    <source>
        <dbReference type="ARBA" id="ARBA00022525"/>
    </source>
</evidence>
<protein>
    <submittedName>
        <fullName evidence="19">Interleukin-1 receptor type 2 isoform X1</fullName>
    </submittedName>
</protein>
<dbReference type="InterPro" id="IPR003599">
    <property type="entry name" value="Ig_sub"/>
</dbReference>
<dbReference type="PRINTS" id="PR01539">
    <property type="entry name" value="INTRLEUKN1R2"/>
</dbReference>
<evidence type="ECO:0000256" key="7">
    <source>
        <dbReference type="ARBA" id="ARBA00022737"/>
    </source>
</evidence>
<dbReference type="Gene3D" id="2.60.40.10">
    <property type="entry name" value="Immunoglobulins"/>
    <property type="match status" value="3"/>
</dbReference>
<feature type="region of interest" description="Disordered" evidence="14">
    <location>
        <begin position="407"/>
        <end position="433"/>
    </location>
</feature>
<dbReference type="InterPro" id="IPR013783">
    <property type="entry name" value="Ig-like_fold"/>
</dbReference>
<dbReference type="Pfam" id="PF00047">
    <property type="entry name" value="ig"/>
    <property type="match status" value="2"/>
</dbReference>
<evidence type="ECO:0000256" key="2">
    <source>
        <dbReference type="ARBA" id="ARBA00004613"/>
    </source>
</evidence>
<feature type="chain" id="PRO_5047317800" evidence="16">
    <location>
        <begin position="31"/>
        <end position="433"/>
    </location>
</feature>
<evidence type="ECO:0000256" key="5">
    <source>
        <dbReference type="ARBA" id="ARBA00022692"/>
    </source>
</evidence>
<keyword evidence="10" id="KW-1015">Disulfide bond</keyword>
<dbReference type="InterPro" id="IPR003598">
    <property type="entry name" value="Ig_sub2"/>
</dbReference>
<keyword evidence="7" id="KW-0677">Repeat</keyword>
<dbReference type="InterPro" id="IPR007110">
    <property type="entry name" value="Ig-like_dom"/>
</dbReference>
<accession>A0ABM2W990</accession>
<dbReference type="InterPro" id="IPR004077">
    <property type="entry name" value="IL-1_rcpt_II-typ"/>
</dbReference>
<evidence type="ECO:0000256" key="6">
    <source>
        <dbReference type="ARBA" id="ARBA00022729"/>
    </source>
</evidence>
<evidence type="ECO:0000256" key="12">
    <source>
        <dbReference type="ARBA" id="ARBA00023180"/>
    </source>
</evidence>
<evidence type="ECO:0000256" key="10">
    <source>
        <dbReference type="ARBA" id="ARBA00023157"/>
    </source>
</evidence>
<evidence type="ECO:0000256" key="8">
    <source>
        <dbReference type="ARBA" id="ARBA00022989"/>
    </source>
</evidence>
<feature type="signal peptide" evidence="16">
    <location>
        <begin position="1"/>
        <end position="30"/>
    </location>
</feature>
<feature type="domain" description="Ig-like" evidence="17">
    <location>
        <begin position="266"/>
        <end position="374"/>
    </location>
</feature>
<evidence type="ECO:0000256" key="15">
    <source>
        <dbReference type="SAM" id="Phobius"/>
    </source>
</evidence>
<sequence length="433" mass="48791">MQRARFRESCALRKLMTMFILCVLVTGVAALTTSTVVHTERASGSPVTSERHTAAPGDGCRFRGREFKSEFRLEGEPVTLRCPLTWSHSDASSYPLLTWRKMNSSQLIPGDEPRMWVKDATLWVLPAAQQDSGTYICTVRNASHCEEMSLELKVFKNTEASLPLISYLQISAVSTTGLLVCPDLKEFIPNKADGKVQWYKGSVLLDRDSKKFLRPGDPTRLLIANTSMEDTGYYRCVTTFIHKGTEYNITRNIEFRVKETSAETIPVIISPLETIPASLGSRLIVPCKVFLGTDTSFTTVVWWMANSTFISVAYPRGRVTEGLYHQYSENHENYVEVSLIFDPVTREDLNTDFKCIARNPWSVQSVHTTVKEVSSTFSWGIALAPLSLVFLVVGGIWMHRRCKQRPGKTHGLTKLRTDNQDFPSSPNQIKEMK</sequence>
<evidence type="ECO:0000256" key="11">
    <source>
        <dbReference type="ARBA" id="ARBA00023170"/>
    </source>
</evidence>
<dbReference type="InterPro" id="IPR004074">
    <property type="entry name" value="IL-1_rcpt_I/II-typ"/>
</dbReference>
<keyword evidence="5 15" id="KW-0812">Transmembrane</keyword>
<feature type="transmembrane region" description="Helical" evidence="15">
    <location>
        <begin position="377"/>
        <end position="398"/>
    </location>
</feature>
<comment type="subcellular location">
    <subcellularLocation>
        <location evidence="1">Membrane</location>
        <topology evidence="1">Single-pass type I membrane protein</topology>
    </subcellularLocation>
    <subcellularLocation>
        <location evidence="2">Secreted</location>
    </subcellularLocation>
</comment>
<dbReference type="PRINTS" id="PR01536">
    <property type="entry name" value="INTRLKN1R12F"/>
</dbReference>
<keyword evidence="13" id="KW-0393">Immunoglobulin domain</keyword>
<dbReference type="InterPro" id="IPR015621">
    <property type="entry name" value="IL-1_rcpt_fam"/>
</dbReference>
<dbReference type="GeneID" id="101842359"/>
<evidence type="ECO:0000256" key="14">
    <source>
        <dbReference type="SAM" id="MobiDB-lite"/>
    </source>
</evidence>
<evidence type="ECO:0000259" key="17">
    <source>
        <dbReference type="PROSITE" id="PS50835"/>
    </source>
</evidence>
<feature type="compositionally biased region" description="Polar residues" evidence="14">
    <location>
        <begin position="420"/>
        <end position="433"/>
    </location>
</feature>
<dbReference type="SMART" id="SM00408">
    <property type="entry name" value="IGc2"/>
    <property type="match status" value="2"/>
</dbReference>
<evidence type="ECO:0000256" key="16">
    <source>
        <dbReference type="SAM" id="SignalP"/>
    </source>
</evidence>
<feature type="domain" description="Ig-like" evidence="17">
    <location>
        <begin position="46"/>
        <end position="153"/>
    </location>
</feature>
<dbReference type="SUPFAM" id="SSF48726">
    <property type="entry name" value="Immunoglobulin"/>
    <property type="match status" value="3"/>
</dbReference>
<keyword evidence="6 16" id="KW-0732">Signal</keyword>
<comment type="similarity">
    <text evidence="3">Belongs to the interleukin-1 receptor family.</text>
</comment>
<evidence type="ECO:0000256" key="1">
    <source>
        <dbReference type="ARBA" id="ARBA00004479"/>
    </source>
</evidence>
<dbReference type="PANTHER" id="PTHR11890:SF3">
    <property type="entry name" value="INTERLEUKIN-1 RECEPTOR TYPE 2"/>
    <property type="match status" value="1"/>
</dbReference>
<evidence type="ECO:0000256" key="3">
    <source>
        <dbReference type="ARBA" id="ARBA00009752"/>
    </source>
</evidence>
<feature type="domain" description="Ig-like" evidence="17">
    <location>
        <begin position="163"/>
        <end position="254"/>
    </location>
</feature>
<dbReference type="RefSeq" id="XP_040585461.1">
    <property type="nucleotide sequence ID" value="XM_040729527.1"/>
</dbReference>
<proteinExistence type="inferred from homology"/>
<evidence type="ECO:0000313" key="19">
    <source>
        <dbReference type="RefSeq" id="XP_040585461.1"/>
    </source>
</evidence>
<keyword evidence="8 15" id="KW-1133">Transmembrane helix</keyword>
<dbReference type="SMART" id="SM00409">
    <property type="entry name" value="IG"/>
    <property type="match status" value="3"/>
</dbReference>